<evidence type="ECO:0000259" key="6">
    <source>
        <dbReference type="PROSITE" id="PS50949"/>
    </source>
</evidence>
<keyword evidence="3" id="KW-0805">Transcription regulation</keyword>
<dbReference type="Gene3D" id="1.10.10.10">
    <property type="entry name" value="Winged helix-like DNA-binding domain superfamily/Winged helix DNA-binding domain"/>
    <property type="match status" value="1"/>
</dbReference>
<dbReference type="Gene3D" id="3.90.1150.10">
    <property type="entry name" value="Aspartate Aminotransferase, domain 1"/>
    <property type="match status" value="1"/>
</dbReference>
<evidence type="ECO:0000256" key="4">
    <source>
        <dbReference type="ARBA" id="ARBA00023125"/>
    </source>
</evidence>
<evidence type="ECO:0000313" key="7">
    <source>
        <dbReference type="EMBL" id="RXH28954.1"/>
    </source>
</evidence>
<protein>
    <recommendedName>
        <fullName evidence="6">HTH gntR-type domain-containing protein</fullName>
    </recommendedName>
</protein>
<gene>
    <name evidence="7" type="ORF">XH99_14255</name>
</gene>
<keyword evidence="8" id="KW-1185">Reference proteome</keyword>
<evidence type="ECO:0000256" key="2">
    <source>
        <dbReference type="ARBA" id="ARBA00022898"/>
    </source>
</evidence>
<keyword evidence="4" id="KW-0238">DNA-binding</keyword>
<evidence type="ECO:0000256" key="5">
    <source>
        <dbReference type="ARBA" id="ARBA00023163"/>
    </source>
</evidence>
<dbReference type="InterPro" id="IPR015424">
    <property type="entry name" value="PyrdxlP-dep_Trfase"/>
</dbReference>
<dbReference type="Pfam" id="PF00155">
    <property type="entry name" value="Aminotran_1_2"/>
    <property type="match status" value="1"/>
</dbReference>
<dbReference type="InterPro" id="IPR051446">
    <property type="entry name" value="HTH_trans_reg/aminotransferase"/>
</dbReference>
<dbReference type="SUPFAM" id="SSF46785">
    <property type="entry name" value="Winged helix' DNA-binding domain"/>
    <property type="match status" value="1"/>
</dbReference>
<dbReference type="EMBL" id="LBJQ01000073">
    <property type="protein sequence ID" value="RXH28954.1"/>
    <property type="molecule type" value="Genomic_DNA"/>
</dbReference>
<dbReference type="Gene3D" id="3.40.640.10">
    <property type="entry name" value="Type I PLP-dependent aspartate aminotransferase-like (Major domain)"/>
    <property type="match status" value="1"/>
</dbReference>
<name>A0A4Q0S895_9BRAD</name>
<dbReference type="GO" id="GO:0030170">
    <property type="term" value="F:pyridoxal phosphate binding"/>
    <property type="evidence" value="ECO:0007669"/>
    <property type="project" value="InterPro"/>
</dbReference>
<dbReference type="InterPro" id="IPR000524">
    <property type="entry name" value="Tscrpt_reg_HTH_GntR"/>
</dbReference>
<dbReference type="Pfam" id="PF00392">
    <property type="entry name" value="GntR"/>
    <property type="match status" value="1"/>
</dbReference>
<comment type="similarity">
    <text evidence="1">In the C-terminal section; belongs to the class-I pyridoxal-phosphate-dependent aminotransferase family.</text>
</comment>
<accession>A0A4Q0S895</accession>
<dbReference type="InterPro" id="IPR036388">
    <property type="entry name" value="WH-like_DNA-bd_sf"/>
</dbReference>
<dbReference type="InterPro" id="IPR004839">
    <property type="entry name" value="Aminotransferase_I/II_large"/>
</dbReference>
<dbReference type="Proteomes" id="UP000289546">
    <property type="component" value="Unassembled WGS sequence"/>
</dbReference>
<dbReference type="PANTHER" id="PTHR46577:SF1">
    <property type="entry name" value="HTH-TYPE TRANSCRIPTIONAL REGULATORY PROTEIN GABR"/>
    <property type="match status" value="1"/>
</dbReference>
<dbReference type="PANTHER" id="PTHR46577">
    <property type="entry name" value="HTH-TYPE TRANSCRIPTIONAL REGULATORY PROTEIN GABR"/>
    <property type="match status" value="1"/>
</dbReference>
<dbReference type="InterPro" id="IPR036390">
    <property type="entry name" value="WH_DNA-bd_sf"/>
</dbReference>
<dbReference type="PROSITE" id="PS50949">
    <property type="entry name" value="HTH_GNTR"/>
    <property type="match status" value="1"/>
</dbReference>
<dbReference type="RefSeq" id="WP_128918583.1">
    <property type="nucleotide sequence ID" value="NZ_LBJQ01000073.1"/>
</dbReference>
<keyword evidence="2" id="KW-0663">Pyridoxal phosphate</keyword>
<dbReference type="GO" id="GO:0003700">
    <property type="term" value="F:DNA-binding transcription factor activity"/>
    <property type="evidence" value="ECO:0007669"/>
    <property type="project" value="InterPro"/>
</dbReference>
<evidence type="ECO:0000313" key="8">
    <source>
        <dbReference type="Proteomes" id="UP000289546"/>
    </source>
</evidence>
<dbReference type="InterPro" id="IPR015421">
    <property type="entry name" value="PyrdxlP-dep_Trfase_major"/>
</dbReference>
<dbReference type="CDD" id="cd00609">
    <property type="entry name" value="AAT_like"/>
    <property type="match status" value="1"/>
</dbReference>
<comment type="caution">
    <text evidence="7">The sequence shown here is derived from an EMBL/GenBank/DDBJ whole genome shotgun (WGS) entry which is preliminary data.</text>
</comment>
<dbReference type="SMART" id="SM00345">
    <property type="entry name" value="HTH_GNTR"/>
    <property type="match status" value="1"/>
</dbReference>
<dbReference type="AlphaFoldDB" id="A0A4Q0S895"/>
<dbReference type="GO" id="GO:0003677">
    <property type="term" value="F:DNA binding"/>
    <property type="evidence" value="ECO:0007669"/>
    <property type="project" value="UniProtKB-KW"/>
</dbReference>
<reference evidence="7 8" key="1">
    <citation type="submission" date="2015-04" db="EMBL/GenBank/DDBJ databases">
        <title>Comparative genomics of rhizobia nodulating Arachis hypogaea in China.</title>
        <authorList>
            <person name="Li Y."/>
        </authorList>
    </citation>
    <scope>NUCLEOTIDE SEQUENCE [LARGE SCALE GENOMIC DNA]</scope>
    <source>
        <strain evidence="7 8">CCBAU 51757</strain>
    </source>
</reference>
<organism evidence="7 8">
    <name type="scientific">Bradyrhizobium nanningense</name>
    <dbReference type="NCBI Taxonomy" id="1325118"/>
    <lineage>
        <taxon>Bacteria</taxon>
        <taxon>Pseudomonadati</taxon>
        <taxon>Pseudomonadota</taxon>
        <taxon>Alphaproteobacteria</taxon>
        <taxon>Hyphomicrobiales</taxon>
        <taxon>Nitrobacteraceae</taxon>
        <taxon>Bradyrhizobium</taxon>
    </lineage>
</organism>
<sequence>MQKWYPQIQPGKAPAFLRLLEAIEKDISSGTLASGTKLPTQRDLAERLGLSVGTVIKAYAEGQRRSLLIGHVGRGTFVAEQRQNSQSRGRVVDLSLNIPGPSILPKVLAGSTWTFPNEISDYVGYLSQSGVLDHRVQFARLLRETGFDTSPDNLVITNGALQGISLTLSAICQPKDKVFVEATTYHGMKSYAHFARLDLVGLPMDEEGLVPDAFEKAAASGAARVLFTMPTVQSSTAAIMGPARRQEIVRIARKHDILIIEDDAYGFLDQASVPLASLAPERTFYVNTLSKCLAPGLRLGMLIVPEQYIPRIHQAMRATCWMASPISSMIASEWIENGTAAKVRQSLIQEAKKRVKLASQILRPYVRAGHPTSFHVWLDLPSGSVEQVSARALQRGVITTPTSALLVDPTLISGLRISIGVPDRLEDLEWALRQLAGALEVSHEADMSII</sequence>
<feature type="domain" description="HTH gntR-type" evidence="6">
    <location>
        <begin position="13"/>
        <end position="81"/>
    </location>
</feature>
<keyword evidence="5" id="KW-0804">Transcription</keyword>
<evidence type="ECO:0000256" key="3">
    <source>
        <dbReference type="ARBA" id="ARBA00023015"/>
    </source>
</evidence>
<dbReference type="SUPFAM" id="SSF53383">
    <property type="entry name" value="PLP-dependent transferases"/>
    <property type="match status" value="1"/>
</dbReference>
<dbReference type="InterPro" id="IPR015422">
    <property type="entry name" value="PyrdxlP-dep_Trfase_small"/>
</dbReference>
<dbReference type="CDD" id="cd07377">
    <property type="entry name" value="WHTH_GntR"/>
    <property type="match status" value="1"/>
</dbReference>
<evidence type="ECO:0000256" key="1">
    <source>
        <dbReference type="ARBA" id="ARBA00005384"/>
    </source>
</evidence>
<proteinExistence type="inferred from homology"/>